<reference evidence="2" key="1">
    <citation type="submission" date="2020-06" db="EMBL/GenBank/DDBJ databases">
        <authorList>
            <consortium name="Wellcome Sanger Institute Data Sharing"/>
        </authorList>
    </citation>
    <scope>NUCLEOTIDE SEQUENCE [LARGE SCALE GENOMIC DNA]</scope>
</reference>
<organism evidence="2 3">
    <name type="scientific">Sciurus vulgaris</name>
    <name type="common">Eurasian red squirrel</name>
    <dbReference type="NCBI Taxonomy" id="55149"/>
    <lineage>
        <taxon>Eukaryota</taxon>
        <taxon>Metazoa</taxon>
        <taxon>Chordata</taxon>
        <taxon>Craniata</taxon>
        <taxon>Vertebrata</taxon>
        <taxon>Euteleostomi</taxon>
        <taxon>Mammalia</taxon>
        <taxon>Eutheria</taxon>
        <taxon>Euarchontoglires</taxon>
        <taxon>Glires</taxon>
        <taxon>Rodentia</taxon>
        <taxon>Sciuromorpha</taxon>
        <taxon>Sciuridae</taxon>
        <taxon>Sciurinae</taxon>
        <taxon>Sciurini</taxon>
        <taxon>Sciurus</taxon>
    </lineage>
</organism>
<reference evidence="2" key="3">
    <citation type="submission" date="2025-09" db="UniProtKB">
        <authorList>
            <consortium name="Ensembl"/>
        </authorList>
    </citation>
    <scope>IDENTIFICATION</scope>
</reference>
<sequence>MSSPQLPVFSWDKGTFASAISDPVYLVKVLFFFALLMTLITLLILAWKVTNDKSNKNRDREATLLA</sequence>
<keyword evidence="3" id="KW-1185">Reference proteome</keyword>
<dbReference type="GeneTree" id="ENSGT01000000222236"/>
<protein>
    <submittedName>
        <fullName evidence="2">Small integral membrane protein 42</fullName>
    </submittedName>
</protein>
<accession>A0A8D2AUB8</accession>
<proteinExistence type="predicted"/>
<dbReference type="AlphaFoldDB" id="A0A8D2AUB8"/>
<keyword evidence="1" id="KW-0812">Transmembrane</keyword>
<reference evidence="2" key="2">
    <citation type="submission" date="2025-08" db="UniProtKB">
        <authorList>
            <consortium name="Ensembl"/>
        </authorList>
    </citation>
    <scope>IDENTIFICATION</scope>
</reference>
<dbReference type="Ensembl" id="ENSSVLT00005004556.1">
    <property type="protein sequence ID" value="ENSSVLP00005004142.1"/>
    <property type="gene ID" value="ENSSVLG00005003338.1"/>
</dbReference>
<name>A0A8D2AUB8_SCIVU</name>
<keyword evidence="1" id="KW-0472">Membrane</keyword>
<evidence type="ECO:0000313" key="3">
    <source>
        <dbReference type="Proteomes" id="UP000694564"/>
    </source>
</evidence>
<evidence type="ECO:0000256" key="1">
    <source>
        <dbReference type="SAM" id="Phobius"/>
    </source>
</evidence>
<feature type="transmembrane region" description="Helical" evidence="1">
    <location>
        <begin position="25"/>
        <end position="47"/>
    </location>
</feature>
<evidence type="ECO:0000313" key="2">
    <source>
        <dbReference type="Ensembl" id="ENSSVLP00005004142.1"/>
    </source>
</evidence>
<gene>
    <name evidence="2" type="primary">SMIM42</name>
</gene>
<dbReference type="Proteomes" id="UP000694564">
    <property type="component" value="Chromosome 1"/>
</dbReference>
<keyword evidence="1" id="KW-1133">Transmembrane helix</keyword>